<protein>
    <submittedName>
        <fullName evidence="1">Uncharacterized protein</fullName>
    </submittedName>
</protein>
<proteinExistence type="predicted"/>
<name>A0ACB7SMS6_HYAAI</name>
<dbReference type="EMBL" id="CM023483">
    <property type="protein sequence ID" value="KAH6935980.1"/>
    <property type="molecule type" value="Genomic_DNA"/>
</dbReference>
<keyword evidence="2" id="KW-1185">Reference proteome</keyword>
<gene>
    <name evidence="1" type="ORF">HPB50_011968</name>
</gene>
<sequence>MQCLPEYHFEPPRVRLMNTGGGCVRFSPNLHATGVVNLGKLATVQGEPLLHLENVFASIKSLLSRKPYFNQPGVYSETWAGELERYSTTLFAWPCATLWKPASTNPPNARRT</sequence>
<reference evidence="1" key="1">
    <citation type="submission" date="2020-05" db="EMBL/GenBank/DDBJ databases">
        <title>Large-scale comparative analyses of tick genomes elucidate their genetic diversity and vector capacities.</title>
        <authorList>
            <person name="Jia N."/>
            <person name="Wang J."/>
            <person name="Shi W."/>
            <person name="Du L."/>
            <person name="Sun Y."/>
            <person name="Zhan W."/>
            <person name="Jiang J."/>
            <person name="Wang Q."/>
            <person name="Zhang B."/>
            <person name="Ji P."/>
            <person name="Sakyi L.B."/>
            <person name="Cui X."/>
            <person name="Yuan T."/>
            <person name="Jiang B."/>
            <person name="Yang W."/>
            <person name="Lam T.T.-Y."/>
            <person name="Chang Q."/>
            <person name="Ding S."/>
            <person name="Wang X."/>
            <person name="Zhu J."/>
            <person name="Ruan X."/>
            <person name="Zhao L."/>
            <person name="Wei J."/>
            <person name="Que T."/>
            <person name="Du C."/>
            <person name="Cheng J."/>
            <person name="Dai P."/>
            <person name="Han X."/>
            <person name="Huang E."/>
            <person name="Gao Y."/>
            <person name="Liu J."/>
            <person name="Shao H."/>
            <person name="Ye R."/>
            <person name="Li L."/>
            <person name="Wei W."/>
            <person name="Wang X."/>
            <person name="Wang C."/>
            <person name="Yang T."/>
            <person name="Huo Q."/>
            <person name="Li W."/>
            <person name="Guo W."/>
            <person name="Chen H."/>
            <person name="Zhou L."/>
            <person name="Ni X."/>
            <person name="Tian J."/>
            <person name="Zhou Y."/>
            <person name="Sheng Y."/>
            <person name="Liu T."/>
            <person name="Pan Y."/>
            <person name="Xia L."/>
            <person name="Li J."/>
            <person name="Zhao F."/>
            <person name="Cao W."/>
        </authorList>
    </citation>
    <scope>NUCLEOTIDE SEQUENCE</scope>
    <source>
        <strain evidence="1">Hyas-2018</strain>
    </source>
</reference>
<accession>A0ACB7SMS6</accession>
<evidence type="ECO:0000313" key="2">
    <source>
        <dbReference type="Proteomes" id="UP000821845"/>
    </source>
</evidence>
<evidence type="ECO:0000313" key="1">
    <source>
        <dbReference type="EMBL" id="KAH6935980.1"/>
    </source>
</evidence>
<dbReference type="Proteomes" id="UP000821845">
    <property type="component" value="Chromosome 3"/>
</dbReference>
<comment type="caution">
    <text evidence="1">The sequence shown here is derived from an EMBL/GenBank/DDBJ whole genome shotgun (WGS) entry which is preliminary data.</text>
</comment>
<organism evidence="1 2">
    <name type="scientific">Hyalomma asiaticum</name>
    <name type="common">Tick</name>
    <dbReference type="NCBI Taxonomy" id="266040"/>
    <lineage>
        <taxon>Eukaryota</taxon>
        <taxon>Metazoa</taxon>
        <taxon>Ecdysozoa</taxon>
        <taxon>Arthropoda</taxon>
        <taxon>Chelicerata</taxon>
        <taxon>Arachnida</taxon>
        <taxon>Acari</taxon>
        <taxon>Parasitiformes</taxon>
        <taxon>Ixodida</taxon>
        <taxon>Ixodoidea</taxon>
        <taxon>Ixodidae</taxon>
        <taxon>Hyalomminae</taxon>
        <taxon>Hyalomma</taxon>
    </lineage>
</organism>